<sequence length="161" mass="17400">MKHLILAALCATLTAGQASALSCLPSDVARAFQQASDAEERYVVLLGSFSFDMPPQTSTDINRPDIRRTEAQFTGEYLGADGFTSAPALTVDLEFDCLAAWCGALPETGDETLAFVEMVDNGYSLSVGPCFEKTFVRPSPEDVARVEACMRGDTCEEMPLR</sequence>
<dbReference type="AlphaFoldDB" id="A0A2T7FWE8"/>
<dbReference type="OrthoDB" id="8451541at2"/>
<dbReference type="EMBL" id="QCYG01000006">
    <property type="protein sequence ID" value="PVA06489.1"/>
    <property type="molecule type" value="Genomic_DNA"/>
</dbReference>
<name>A0A2T7FWE8_9RHOB</name>
<gene>
    <name evidence="2" type="ORF">DC363_10110</name>
</gene>
<proteinExistence type="predicted"/>
<keyword evidence="3" id="KW-1185">Reference proteome</keyword>
<dbReference type="PROSITE" id="PS51257">
    <property type="entry name" value="PROKAR_LIPOPROTEIN"/>
    <property type="match status" value="1"/>
</dbReference>
<feature type="signal peptide" evidence="1">
    <location>
        <begin position="1"/>
        <end position="20"/>
    </location>
</feature>
<evidence type="ECO:0000313" key="3">
    <source>
        <dbReference type="Proteomes" id="UP000244817"/>
    </source>
</evidence>
<comment type="caution">
    <text evidence="2">The sequence shown here is derived from an EMBL/GenBank/DDBJ whole genome shotgun (WGS) entry which is preliminary data.</text>
</comment>
<feature type="chain" id="PRO_5015409248" evidence="1">
    <location>
        <begin position="21"/>
        <end position="161"/>
    </location>
</feature>
<evidence type="ECO:0000313" key="2">
    <source>
        <dbReference type="EMBL" id="PVA06489.1"/>
    </source>
</evidence>
<organism evidence="2 3">
    <name type="scientific">Thalassorhabdomicrobium marinisediminis</name>
    <dbReference type="NCBI Taxonomy" id="2170577"/>
    <lineage>
        <taxon>Bacteria</taxon>
        <taxon>Pseudomonadati</taxon>
        <taxon>Pseudomonadota</taxon>
        <taxon>Alphaproteobacteria</taxon>
        <taxon>Rhodobacterales</taxon>
        <taxon>Paracoccaceae</taxon>
        <taxon>Thalassorhabdomicrobium</taxon>
    </lineage>
</organism>
<reference evidence="2 3" key="1">
    <citation type="submission" date="2018-04" db="EMBL/GenBank/DDBJ databases">
        <title>Pelagivirga bohaiensis gen. nov., sp. nov., a bacterium isolated from the Bohai Sea.</title>
        <authorList>
            <person name="Ji X."/>
        </authorList>
    </citation>
    <scope>NUCLEOTIDE SEQUENCE [LARGE SCALE GENOMIC DNA]</scope>
    <source>
        <strain evidence="2 3">BH-SD16</strain>
    </source>
</reference>
<dbReference type="Proteomes" id="UP000244817">
    <property type="component" value="Unassembled WGS sequence"/>
</dbReference>
<accession>A0A2T7FWE8</accession>
<evidence type="ECO:0000256" key="1">
    <source>
        <dbReference type="SAM" id="SignalP"/>
    </source>
</evidence>
<protein>
    <submittedName>
        <fullName evidence="2">Uncharacterized protein</fullName>
    </submittedName>
</protein>
<keyword evidence="1" id="KW-0732">Signal</keyword>
<dbReference type="RefSeq" id="WP_108641267.1">
    <property type="nucleotide sequence ID" value="NZ_QCYG01000006.1"/>
</dbReference>